<evidence type="ECO:0000313" key="9">
    <source>
        <dbReference type="EMBL" id="SDC88787.1"/>
    </source>
</evidence>
<dbReference type="InterPro" id="IPR005829">
    <property type="entry name" value="Sugar_transporter_CS"/>
</dbReference>
<dbReference type="GO" id="GO:0022857">
    <property type="term" value="F:transmembrane transporter activity"/>
    <property type="evidence" value="ECO:0007669"/>
    <property type="project" value="InterPro"/>
</dbReference>
<dbReference type="InterPro" id="IPR036259">
    <property type="entry name" value="MFS_trans_sf"/>
</dbReference>
<reference evidence="10" key="1">
    <citation type="submission" date="2016-10" db="EMBL/GenBank/DDBJ databases">
        <authorList>
            <person name="Varghese N."/>
            <person name="Submissions S."/>
        </authorList>
    </citation>
    <scope>NUCLEOTIDE SEQUENCE [LARGE SCALE GENOMIC DNA]</scope>
    <source>
        <strain evidence="10">DSM 8415</strain>
    </source>
</reference>
<evidence type="ECO:0000256" key="1">
    <source>
        <dbReference type="ARBA" id="ARBA00004651"/>
    </source>
</evidence>
<gene>
    <name evidence="9" type="ORF">SAMN05660835_01527</name>
</gene>
<feature type="transmembrane region" description="Helical" evidence="7">
    <location>
        <begin position="488"/>
        <end position="505"/>
    </location>
</feature>
<dbReference type="PANTHER" id="PTHR23501">
    <property type="entry name" value="MAJOR FACILITATOR SUPERFAMILY"/>
    <property type="match status" value="1"/>
</dbReference>
<dbReference type="Gene3D" id="1.20.1720.10">
    <property type="entry name" value="Multidrug resistance protein D"/>
    <property type="match status" value="1"/>
</dbReference>
<evidence type="ECO:0000256" key="7">
    <source>
        <dbReference type="SAM" id="Phobius"/>
    </source>
</evidence>
<feature type="transmembrane region" description="Helical" evidence="7">
    <location>
        <begin position="102"/>
        <end position="123"/>
    </location>
</feature>
<feature type="transmembrane region" description="Helical" evidence="7">
    <location>
        <begin position="301"/>
        <end position="322"/>
    </location>
</feature>
<dbReference type="CDD" id="cd17503">
    <property type="entry name" value="MFS_LmrB_MDR_like"/>
    <property type="match status" value="1"/>
</dbReference>
<dbReference type="AlphaFoldDB" id="A0A1G6QAV4"/>
<dbReference type="Gene3D" id="1.20.1250.20">
    <property type="entry name" value="MFS general substrate transporter like domains"/>
    <property type="match status" value="1"/>
</dbReference>
<evidence type="ECO:0000256" key="6">
    <source>
        <dbReference type="ARBA" id="ARBA00023136"/>
    </source>
</evidence>
<feature type="transmembrane region" description="Helical" evidence="7">
    <location>
        <begin position="198"/>
        <end position="218"/>
    </location>
</feature>
<dbReference type="EMBL" id="FMYU01000011">
    <property type="protein sequence ID" value="SDC88787.1"/>
    <property type="molecule type" value="Genomic_DNA"/>
</dbReference>
<dbReference type="PANTHER" id="PTHR23501:SF174">
    <property type="entry name" value="MULTIDRUG EXPORT PROTEIN EMRB-RELATED"/>
    <property type="match status" value="1"/>
</dbReference>
<dbReference type="InterPro" id="IPR004638">
    <property type="entry name" value="EmrB-like"/>
</dbReference>
<protein>
    <submittedName>
        <fullName evidence="9">MFS transporter, DHA2 family, multidrug resistance protein</fullName>
    </submittedName>
</protein>
<keyword evidence="6 7" id="KW-0472">Membrane</keyword>
<feature type="transmembrane region" description="Helical" evidence="7">
    <location>
        <begin position="329"/>
        <end position="347"/>
    </location>
</feature>
<feature type="transmembrane region" description="Helical" evidence="7">
    <location>
        <begin position="9"/>
        <end position="37"/>
    </location>
</feature>
<evidence type="ECO:0000256" key="4">
    <source>
        <dbReference type="ARBA" id="ARBA00022692"/>
    </source>
</evidence>
<keyword evidence="5 7" id="KW-1133">Transmembrane helix</keyword>
<dbReference type="NCBIfam" id="TIGR00711">
    <property type="entry name" value="efflux_EmrB"/>
    <property type="match status" value="1"/>
</dbReference>
<evidence type="ECO:0000259" key="8">
    <source>
        <dbReference type="PROSITE" id="PS50850"/>
    </source>
</evidence>
<accession>A0A1G6QAV4</accession>
<sequence length="520" mass="57869">MQDRKVNPYIIALTVMLPTFMVLMDTSIVTVALSYMAGPLSVTTDDATWTLTVYLAASGIILPITGFLGNKFGRKNYFLISIIGFTVSSFLCGIAPTLDLLLLFRAIQGFAGGGLQPISQAILMESFPLEKRAQAMSIFSIGVIFAPILGPVIGGWIVDSYSWRWMFLINVPFGILATIMTLMFIFDPPYAKANKTLKLDYVALSFIAIGIGALQVMLDRGQEDDWFNSNFIVILALLSFFFISMFLIKNYFSDKPIIRMSLLKDRNYAIATIAMFFLGFLFFVTLTLLPELMQTLMNYDAYKSGLIMMPGGIASLITVIFIGRVSKKLGFKILIIFGVIIGLYALYLMEQINLTASPYFLLLGRVLIGLGLPLIFIPINVIAFIFLKNEDMGEASGVLNFARSIGGSFGISLMASTMLAHREAFHRDVLVSNITASNPIFQNYLHILSSYLFTYGGFNPTICYNKAIGLINNTINAQSTIMAFQDDFHLMMYIILVFLIFLPFIKTKTQKAQKIIISET</sequence>
<feature type="transmembrane region" description="Helical" evidence="7">
    <location>
        <begin position="268"/>
        <end position="289"/>
    </location>
</feature>
<keyword evidence="2" id="KW-0813">Transport</keyword>
<feature type="transmembrane region" description="Helical" evidence="7">
    <location>
        <begin position="230"/>
        <end position="248"/>
    </location>
</feature>
<dbReference type="Proteomes" id="UP000199411">
    <property type="component" value="Unassembled WGS sequence"/>
</dbReference>
<organism evidence="9 10">
    <name type="scientific">Desulfurella multipotens</name>
    <dbReference type="NCBI Taxonomy" id="79269"/>
    <lineage>
        <taxon>Bacteria</taxon>
        <taxon>Pseudomonadati</taxon>
        <taxon>Campylobacterota</taxon>
        <taxon>Desulfurellia</taxon>
        <taxon>Desulfurellales</taxon>
        <taxon>Desulfurellaceae</taxon>
        <taxon>Desulfurella</taxon>
    </lineage>
</organism>
<keyword evidence="10" id="KW-1185">Reference proteome</keyword>
<evidence type="ECO:0000256" key="2">
    <source>
        <dbReference type="ARBA" id="ARBA00022448"/>
    </source>
</evidence>
<dbReference type="PROSITE" id="PS00217">
    <property type="entry name" value="SUGAR_TRANSPORT_2"/>
    <property type="match status" value="1"/>
</dbReference>
<dbReference type="OrthoDB" id="9807274at2"/>
<dbReference type="SUPFAM" id="SSF103473">
    <property type="entry name" value="MFS general substrate transporter"/>
    <property type="match status" value="1"/>
</dbReference>
<dbReference type="InterPro" id="IPR020846">
    <property type="entry name" value="MFS_dom"/>
</dbReference>
<feature type="transmembrane region" description="Helical" evidence="7">
    <location>
        <begin position="49"/>
        <end position="69"/>
    </location>
</feature>
<feature type="transmembrane region" description="Helical" evidence="7">
    <location>
        <begin position="398"/>
        <end position="420"/>
    </location>
</feature>
<name>A0A1G6QAV4_9BACT</name>
<evidence type="ECO:0000256" key="3">
    <source>
        <dbReference type="ARBA" id="ARBA00022475"/>
    </source>
</evidence>
<feature type="transmembrane region" description="Helical" evidence="7">
    <location>
        <begin position="359"/>
        <end position="386"/>
    </location>
</feature>
<evidence type="ECO:0000256" key="5">
    <source>
        <dbReference type="ARBA" id="ARBA00022989"/>
    </source>
</evidence>
<dbReference type="Pfam" id="PF07690">
    <property type="entry name" value="MFS_1"/>
    <property type="match status" value="1"/>
</dbReference>
<feature type="transmembrane region" description="Helical" evidence="7">
    <location>
        <begin position="163"/>
        <end position="186"/>
    </location>
</feature>
<evidence type="ECO:0000313" key="10">
    <source>
        <dbReference type="Proteomes" id="UP000199411"/>
    </source>
</evidence>
<dbReference type="InterPro" id="IPR011701">
    <property type="entry name" value="MFS"/>
</dbReference>
<feature type="transmembrane region" description="Helical" evidence="7">
    <location>
        <begin position="76"/>
        <end position="96"/>
    </location>
</feature>
<keyword evidence="3" id="KW-1003">Cell membrane</keyword>
<proteinExistence type="predicted"/>
<comment type="subcellular location">
    <subcellularLocation>
        <location evidence="1">Cell membrane</location>
        <topology evidence="1">Multi-pass membrane protein</topology>
    </subcellularLocation>
</comment>
<feature type="domain" description="Major facilitator superfamily (MFS) profile" evidence="8">
    <location>
        <begin position="11"/>
        <end position="510"/>
    </location>
</feature>
<dbReference type="GO" id="GO:0005886">
    <property type="term" value="C:plasma membrane"/>
    <property type="evidence" value="ECO:0007669"/>
    <property type="project" value="UniProtKB-SubCell"/>
</dbReference>
<keyword evidence="4 7" id="KW-0812">Transmembrane</keyword>
<feature type="transmembrane region" description="Helical" evidence="7">
    <location>
        <begin position="135"/>
        <end position="157"/>
    </location>
</feature>
<dbReference type="RefSeq" id="WP_092129370.1">
    <property type="nucleotide sequence ID" value="NZ_FMYU01000011.1"/>
</dbReference>
<dbReference type="PROSITE" id="PS50850">
    <property type="entry name" value="MFS"/>
    <property type="match status" value="1"/>
</dbReference>